<evidence type="ECO:0000256" key="4">
    <source>
        <dbReference type="ARBA" id="ARBA00023002"/>
    </source>
</evidence>
<dbReference type="GO" id="GO:0071949">
    <property type="term" value="F:FAD binding"/>
    <property type="evidence" value="ECO:0007669"/>
    <property type="project" value="InterPro"/>
</dbReference>
<evidence type="ECO:0000256" key="2">
    <source>
        <dbReference type="ARBA" id="ARBA00022630"/>
    </source>
</evidence>
<dbReference type="PANTHER" id="PTHR47178">
    <property type="entry name" value="MONOOXYGENASE, FAD-BINDING"/>
    <property type="match status" value="1"/>
</dbReference>
<evidence type="ECO:0000256" key="5">
    <source>
        <dbReference type="ARBA" id="ARBA00023033"/>
    </source>
</evidence>
<dbReference type="InterPro" id="IPR002938">
    <property type="entry name" value="FAD-bd"/>
</dbReference>
<dbReference type="Gene3D" id="3.50.50.60">
    <property type="entry name" value="FAD/NAD(P)-binding domain"/>
    <property type="match status" value="1"/>
</dbReference>
<dbReference type="OrthoDB" id="655030at2759"/>
<dbReference type="AlphaFoldDB" id="A0A3D8QKI9"/>
<proteinExistence type="predicted"/>
<feature type="domain" description="FAD-binding" evidence="6">
    <location>
        <begin position="9"/>
        <end position="46"/>
    </location>
</feature>
<evidence type="ECO:0000259" key="6">
    <source>
        <dbReference type="Pfam" id="PF01494"/>
    </source>
</evidence>
<keyword evidence="8" id="KW-1185">Reference proteome</keyword>
<keyword evidence="3" id="KW-0274">FAD</keyword>
<comment type="cofactor">
    <cofactor evidence="1">
        <name>FAD</name>
        <dbReference type="ChEBI" id="CHEBI:57692"/>
    </cofactor>
</comment>
<organism evidence="7 8">
    <name type="scientific">Coleophoma cylindrospora</name>
    <dbReference type="NCBI Taxonomy" id="1849047"/>
    <lineage>
        <taxon>Eukaryota</taxon>
        <taxon>Fungi</taxon>
        <taxon>Dikarya</taxon>
        <taxon>Ascomycota</taxon>
        <taxon>Pezizomycotina</taxon>
        <taxon>Leotiomycetes</taxon>
        <taxon>Helotiales</taxon>
        <taxon>Dermateaceae</taxon>
        <taxon>Coleophoma</taxon>
    </lineage>
</organism>
<protein>
    <recommendedName>
        <fullName evidence="6">FAD-binding domain-containing protein</fullName>
    </recommendedName>
</protein>
<dbReference type="PRINTS" id="PR00420">
    <property type="entry name" value="RNGMNOXGNASE"/>
</dbReference>
<keyword evidence="4" id="KW-0560">Oxidoreductase</keyword>
<evidence type="ECO:0000313" key="7">
    <source>
        <dbReference type="EMBL" id="RDW61954.1"/>
    </source>
</evidence>
<keyword evidence="2" id="KW-0285">Flavoprotein</keyword>
<evidence type="ECO:0000256" key="1">
    <source>
        <dbReference type="ARBA" id="ARBA00001974"/>
    </source>
</evidence>
<evidence type="ECO:0000313" key="8">
    <source>
        <dbReference type="Proteomes" id="UP000256645"/>
    </source>
</evidence>
<dbReference type="GO" id="GO:0004497">
    <property type="term" value="F:monooxygenase activity"/>
    <property type="evidence" value="ECO:0007669"/>
    <property type="project" value="UniProtKB-KW"/>
</dbReference>
<keyword evidence="5" id="KW-0503">Monooxygenase</keyword>
<dbReference type="Pfam" id="PF01494">
    <property type="entry name" value="FAD_binding_3"/>
    <property type="match status" value="2"/>
</dbReference>
<gene>
    <name evidence="7" type="ORF">BP6252_11387</name>
</gene>
<accession>A0A3D8QKI9</accession>
<sequence>MSASTQMNDVLIVGGGVAGLVLAQGLKHRGIPFRLFERDSHTLSKGYRFRVVDEGLDALKKTLPPSLWKLFEETAPGTGQPNILLLNAITGTKMKYAEIPNSHSVNFDRRWIRELLSIGIEEHVHFNKAFQQYELLPSDEHNSGGVRVSFADGTAVTGRILIAADGVNSKVRKQFLPDVRLLDVERSVFWGRTLLTPEFQERFNRPDIMAEYLSTLVDPQTPSHPCLFAPLRWPNNGKLSSLSPKLSDQSDYMFVTLSFETPSAELGTEEARKQFALEITKTWDPQLKTMFEMAEDTAVHPIYSSRPDVKVWPTDERITFMGDAIHAMAPTGGSGGYTAVLDAAALTEVISQSWNGGDWVKLNDGICDYEKGMRERAKKSIDISFNNGKWLWAGKDWQEYAEIDR</sequence>
<evidence type="ECO:0000256" key="3">
    <source>
        <dbReference type="ARBA" id="ARBA00022827"/>
    </source>
</evidence>
<dbReference type="EMBL" id="PDLM01000014">
    <property type="protein sequence ID" value="RDW61954.1"/>
    <property type="molecule type" value="Genomic_DNA"/>
</dbReference>
<dbReference type="InterPro" id="IPR036188">
    <property type="entry name" value="FAD/NAD-bd_sf"/>
</dbReference>
<comment type="caution">
    <text evidence="7">The sequence shown here is derived from an EMBL/GenBank/DDBJ whole genome shotgun (WGS) entry which is preliminary data.</text>
</comment>
<dbReference type="Proteomes" id="UP000256645">
    <property type="component" value="Unassembled WGS sequence"/>
</dbReference>
<feature type="domain" description="FAD-binding" evidence="6">
    <location>
        <begin position="139"/>
        <end position="356"/>
    </location>
</feature>
<dbReference type="SUPFAM" id="SSF51905">
    <property type="entry name" value="FAD/NAD(P)-binding domain"/>
    <property type="match status" value="1"/>
</dbReference>
<dbReference type="STRING" id="1849047.A0A3D8QKI9"/>
<name>A0A3D8QKI9_9HELO</name>
<dbReference type="PANTHER" id="PTHR47178:SF5">
    <property type="entry name" value="FAD-BINDING DOMAIN-CONTAINING PROTEIN"/>
    <property type="match status" value="1"/>
</dbReference>
<reference evidence="7 8" key="1">
    <citation type="journal article" date="2018" name="IMA Fungus">
        <title>IMA Genome-F 9: Draft genome sequence of Annulohypoxylon stygium, Aspergillus mulundensis, Berkeleyomyces basicola (syn. Thielaviopsis basicola), Ceratocystis smalleyi, two Cercospora beticola strains, Coleophoma cylindrospora, Fusarium fracticaudum, Phialophora cf. hyalina, and Morchella septimelata.</title>
        <authorList>
            <person name="Wingfield B.D."/>
            <person name="Bills G.F."/>
            <person name="Dong Y."/>
            <person name="Huang W."/>
            <person name="Nel W.J."/>
            <person name="Swalarsk-Parry B.S."/>
            <person name="Vaghefi N."/>
            <person name="Wilken P.M."/>
            <person name="An Z."/>
            <person name="de Beer Z.W."/>
            <person name="De Vos L."/>
            <person name="Chen L."/>
            <person name="Duong T.A."/>
            <person name="Gao Y."/>
            <person name="Hammerbacher A."/>
            <person name="Kikkert J.R."/>
            <person name="Li Y."/>
            <person name="Li H."/>
            <person name="Li K."/>
            <person name="Li Q."/>
            <person name="Liu X."/>
            <person name="Ma X."/>
            <person name="Naidoo K."/>
            <person name="Pethybridge S.J."/>
            <person name="Sun J."/>
            <person name="Steenkamp E.T."/>
            <person name="van der Nest M.A."/>
            <person name="van Wyk S."/>
            <person name="Wingfield M.J."/>
            <person name="Xiong C."/>
            <person name="Yue Q."/>
            <person name="Zhang X."/>
        </authorList>
    </citation>
    <scope>NUCLEOTIDE SEQUENCE [LARGE SCALE GENOMIC DNA]</scope>
    <source>
        <strain evidence="7 8">BP6252</strain>
    </source>
</reference>